<accession>A0ABZ1WI27</accession>
<evidence type="ECO:0000313" key="1">
    <source>
        <dbReference type="EMBL" id="WUS60319.1"/>
    </source>
</evidence>
<protein>
    <submittedName>
        <fullName evidence="1">Uncharacterized protein</fullName>
    </submittedName>
</protein>
<name>A0ABZ1WI27_9ACTN</name>
<reference evidence="1 2" key="1">
    <citation type="submission" date="2022-10" db="EMBL/GenBank/DDBJ databases">
        <title>The complete genomes of actinobacterial strains from the NBC collection.</title>
        <authorList>
            <person name="Joergensen T.S."/>
            <person name="Alvarez Arevalo M."/>
            <person name="Sterndorff E.B."/>
            <person name="Faurdal D."/>
            <person name="Vuksanovic O."/>
            <person name="Mourched A.-S."/>
            <person name="Charusanti P."/>
            <person name="Shaw S."/>
            <person name="Blin K."/>
            <person name="Weber T."/>
        </authorList>
    </citation>
    <scope>NUCLEOTIDE SEQUENCE [LARGE SCALE GENOMIC DNA]</scope>
    <source>
        <strain evidence="1 2">NBC_01247</strain>
    </source>
</reference>
<sequence>MRATADAPDTTAHQRWQHIEDQLTQLRTRTLTETGAAIAAIDTHLDRLDALRQVLTRHPWPRRAHAAD</sequence>
<gene>
    <name evidence="1" type="ORF">OG469_35425</name>
</gene>
<proteinExistence type="predicted"/>
<evidence type="ECO:0000313" key="2">
    <source>
        <dbReference type="Proteomes" id="UP001432014"/>
    </source>
</evidence>
<dbReference type="RefSeq" id="WP_329493593.1">
    <property type="nucleotide sequence ID" value="NZ_CP108460.1"/>
</dbReference>
<organism evidence="1 2">
    <name type="scientific">Kitasatospora herbaricolor</name>
    <dbReference type="NCBI Taxonomy" id="68217"/>
    <lineage>
        <taxon>Bacteria</taxon>
        <taxon>Bacillati</taxon>
        <taxon>Actinomycetota</taxon>
        <taxon>Actinomycetes</taxon>
        <taxon>Kitasatosporales</taxon>
        <taxon>Streptomycetaceae</taxon>
        <taxon>Kitasatospora</taxon>
    </lineage>
</organism>
<dbReference type="EMBL" id="CP108482">
    <property type="protein sequence ID" value="WUS60319.1"/>
    <property type="molecule type" value="Genomic_DNA"/>
</dbReference>
<keyword evidence="2" id="KW-1185">Reference proteome</keyword>
<dbReference type="Proteomes" id="UP001432014">
    <property type="component" value="Chromosome"/>
</dbReference>